<name>A0ABP0MZ50_9DINO</name>
<gene>
    <name evidence="2" type="ORF">CCMP2556_LOCUS28103</name>
</gene>
<dbReference type="EMBL" id="CAXAMN010020890">
    <property type="protein sequence ID" value="CAK9056802.1"/>
    <property type="molecule type" value="Genomic_DNA"/>
</dbReference>
<comment type="caution">
    <text evidence="2">The sequence shown here is derived from an EMBL/GenBank/DDBJ whole genome shotgun (WGS) entry which is preliminary data.</text>
</comment>
<reference evidence="2 3" key="1">
    <citation type="submission" date="2024-02" db="EMBL/GenBank/DDBJ databases">
        <authorList>
            <person name="Chen Y."/>
            <person name="Shah S."/>
            <person name="Dougan E. K."/>
            <person name="Thang M."/>
            <person name="Chan C."/>
        </authorList>
    </citation>
    <scope>NUCLEOTIDE SEQUENCE [LARGE SCALE GENOMIC DNA]</scope>
</reference>
<organism evidence="2 3">
    <name type="scientific">Durusdinium trenchii</name>
    <dbReference type="NCBI Taxonomy" id="1381693"/>
    <lineage>
        <taxon>Eukaryota</taxon>
        <taxon>Sar</taxon>
        <taxon>Alveolata</taxon>
        <taxon>Dinophyceae</taxon>
        <taxon>Suessiales</taxon>
        <taxon>Symbiodiniaceae</taxon>
        <taxon>Durusdinium</taxon>
    </lineage>
</organism>
<dbReference type="Proteomes" id="UP001642484">
    <property type="component" value="Unassembled WGS sequence"/>
</dbReference>
<feature type="region of interest" description="Disordered" evidence="1">
    <location>
        <begin position="1"/>
        <end position="62"/>
    </location>
</feature>
<keyword evidence="3" id="KW-1185">Reference proteome</keyword>
<feature type="non-terminal residue" evidence="2">
    <location>
        <position position="1"/>
    </location>
</feature>
<proteinExistence type="predicted"/>
<evidence type="ECO:0000313" key="3">
    <source>
        <dbReference type="Proteomes" id="UP001642484"/>
    </source>
</evidence>
<accession>A0ABP0MZ50</accession>
<sequence length="251" mass="26523">RPPPPKWPQLPEAPPAFPPPPPAAPRAPPLPPPPPPGALADLPEMPDVNPEDLPTLGPVPQPPLLPCNLEEAKSAPWLLRIPCNLTEAPELVSMDHIPEGSAFPFQVMQGPPTLSKPPPVYPVAPAPAPAGAPLLGGMTNMASNLPGTNMMKPGIAGASLPTNPLGNTMNGMLSAAQLDKSVPKNTEKRPTAFLEKSEKVSQRSLRAGVQSVQKQDGDAEMTCDCEVMHQKALDGRRVHLQRCVILSGTVY</sequence>
<evidence type="ECO:0000256" key="1">
    <source>
        <dbReference type="SAM" id="MobiDB-lite"/>
    </source>
</evidence>
<evidence type="ECO:0000313" key="2">
    <source>
        <dbReference type="EMBL" id="CAK9056802.1"/>
    </source>
</evidence>
<protein>
    <submittedName>
        <fullName evidence="2">Uncharacterized protein</fullName>
    </submittedName>
</protein>
<feature type="compositionally biased region" description="Pro residues" evidence="1">
    <location>
        <begin position="1"/>
        <end position="37"/>
    </location>
</feature>